<dbReference type="EMBL" id="LKAJ01000004">
    <property type="protein sequence ID" value="KRG21621.1"/>
    <property type="molecule type" value="Genomic_DNA"/>
</dbReference>
<evidence type="ECO:0000259" key="2">
    <source>
        <dbReference type="Pfam" id="PF04851"/>
    </source>
</evidence>
<keyword evidence="4" id="KW-0347">Helicase</keyword>
<protein>
    <submittedName>
        <fullName evidence="4">DEAD/DEAH box helicase family protein</fullName>
    </submittedName>
    <submittedName>
        <fullName evidence="3">Primosome assembly protein PriA</fullName>
    </submittedName>
</protein>
<evidence type="ECO:0000259" key="1">
    <source>
        <dbReference type="Pfam" id="PF00271"/>
    </source>
</evidence>
<reference evidence="4" key="2">
    <citation type="journal article" date="2016" name="Genome Announc.">
        <title>Draft Genome Sequences of Two Novel Amoeba-Resistant Intranuclear Bacteria, 'Candidatus Berkiella cookevillensis' and 'Candidatus Berkiella aquae'.</title>
        <authorList>
            <person name="Mehari Y.T."/>
            <person name="Arivett B.A."/>
            <person name="Farone A.L."/>
            <person name="Gunderson J.H."/>
            <person name="Farone M.B."/>
        </authorList>
    </citation>
    <scope>NUCLEOTIDE SEQUENCE</scope>
    <source>
        <strain evidence="4">HT99</strain>
    </source>
</reference>
<name>A0A0Q9YLM0_9GAMM</name>
<dbReference type="Proteomes" id="UP000051497">
    <property type="component" value="Unassembled WGS sequence"/>
</dbReference>
<evidence type="ECO:0000313" key="3">
    <source>
        <dbReference type="EMBL" id="KRG21621.1"/>
    </source>
</evidence>
<dbReference type="Gene3D" id="1.25.40.20">
    <property type="entry name" value="Ankyrin repeat-containing domain"/>
    <property type="match status" value="1"/>
</dbReference>
<dbReference type="GO" id="GO:0004386">
    <property type="term" value="F:helicase activity"/>
    <property type="evidence" value="ECO:0007669"/>
    <property type="project" value="UniProtKB-KW"/>
</dbReference>
<sequence>MKFGPPSLSVEQVLDNVTPFEMNADVSLLYLLINVLKGKVPASVLLQINADALNWNISAKKGEYKNQTALYLLLSAASRGKEEAFTVLAKVAENKAVNWDVPLEHVKNAGLTPLHLLMKLVQQRKPQALIVLNKLVARHGLNWNALAGNGSHGQTPFYMFMKAVYAGIPQIIAVFEHVVANNFINWNAKIIEEGEKGITPLLLLLRTAIKGDQKALAVLAKLGENKDINWSAQAENAQGERITPLHLLLLLVLQEKPQALAVLDKIVTRHGLDWNAPVKTVGESNGITAFYMFMKAVHAEIPEVTVLLDHVVANNELNWDAQVLSGKEEGLTPLHLLMLLVQKQKPLALAVLDKVVARHRLNWNASIKVAGNDSNGKTPFYLFMKAVHAGIPQATAVFDRVVANNELNWDTPVLEGEEKDLTPLHWLLLPTGYQNIPVNKQPIILEGGIAPKYQPAGVLPHLPQYERQHAFEQYQYNSQQVFTPLPFSLMPENLFRDAFQINEQEIQATLYSVDGKLDNSRPVFFIFAGRKEAALLPKANDCRCILVLTQTEYEEITRNQIPLEIDMLVVHRLSSPTHGEFNQLHLLTARRLAAFLVAHHFQLNHFAALDDNIESISFQAVSPSANMKAFYDLLVSQLESKGCISVSTASKTRKLREHELGSKFFVFNMALIREYLLELKDVFLLQPPASEANKPLEDAYFQTFLSVMLNGRSRGYEMQPKNLCVLQRSLQHRNACAKTGMKASIFVGPESLTELAPHQQEWLQEALLVINDYITKKIKRYEEKAKQLEVVDLGVQHGLVHHVEPLQNDSSPSQCRQGQFVSAYQTRLKNWQDKKSILRHYQVSAIQAIANQTEPACSILNATGCGKSMILYTLSQEAFAVLNQGELIAVVTPHIDLSNQMYDDFKEYHGKFESDYPLERIISVSSDSQSCSIRLLNYNHSLEENKHILIFCLDSFQKFCEIPENRAKVRLALYDEFHSYAKSLSVLLQDQPTDSLVVGCTATLPAYKVLHNPVYSYPFTQAITDGYLAPIIADGLGMDFSKENVAKLIQFLPTLLQHQQHPGFGKKTALATTKGIIYLPSIADCDAAEKMMAAANIPCMVVHCKSENRKQNIKQFLQQESGFILAVEMLRFGFNDVNLGVVIIAQNLNNPNNRNHVNLLQQMMGRPLRKLGDKIAYVLTFDDNKVVIDHLLKETPHVNIPTNDYLSQSNTYYLDVKGECKVVDSDDDLVTNINPLFTIEVSSDYFYRRKLLPTDSILQENDDKEQMRDDDGLCDEDEEQLFKRYCKPWSIGMKRKRESISVDTAKQETPMQQGKLARYRCS</sequence>
<dbReference type="Gene3D" id="3.40.50.300">
    <property type="entry name" value="P-loop containing nucleotide triphosphate hydrolases"/>
    <property type="match status" value="2"/>
</dbReference>
<dbReference type="Pfam" id="PF00271">
    <property type="entry name" value="Helicase_C"/>
    <property type="match status" value="1"/>
</dbReference>
<feature type="domain" description="Helicase C-terminal" evidence="1">
    <location>
        <begin position="1072"/>
        <end position="1169"/>
    </location>
</feature>
<organism evidence="3">
    <name type="scientific">Candidatus Berkiella aquae</name>
    <dbReference type="NCBI Taxonomy" id="295108"/>
    <lineage>
        <taxon>Bacteria</taxon>
        <taxon>Pseudomonadati</taxon>
        <taxon>Pseudomonadota</taxon>
        <taxon>Gammaproteobacteria</taxon>
        <taxon>Candidatus Berkiellales</taxon>
        <taxon>Candidatus Berkiellaceae</taxon>
        <taxon>Candidatus Berkiella</taxon>
    </lineage>
</organism>
<dbReference type="InterPro" id="IPR001650">
    <property type="entry name" value="Helicase_C-like"/>
</dbReference>
<accession>A0A0Q9YLM0</accession>
<feature type="domain" description="Helicase/UvrB N-terminal" evidence="2">
    <location>
        <begin position="838"/>
        <end position="1004"/>
    </location>
</feature>
<dbReference type="STRING" id="295108.HT99x_01374"/>
<dbReference type="GO" id="GO:0003677">
    <property type="term" value="F:DNA binding"/>
    <property type="evidence" value="ECO:0007669"/>
    <property type="project" value="InterPro"/>
</dbReference>
<dbReference type="SUPFAM" id="SSF52540">
    <property type="entry name" value="P-loop containing nucleoside triphosphate hydrolases"/>
    <property type="match status" value="1"/>
</dbReference>
<dbReference type="GO" id="GO:0005524">
    <property type="term" value="F:ATP binding"/>
    <property type="evidence" value="ECO:0007669"/>
    <property type="project" value="InterPro"/>
</dbReference>
<comment type="caution">
    <text evidence="3">The sequence shown here is derived from an EMBL/GenBank/DDBJ whole genome shotgun (WGS) entry which is preliminary data.</text>
</comment>
<dbReference type="EMBL" id="LKAJ02000001">
    <property type="protein sequence ID" value="MCS5711550.1"/>
    <property type="molecule type" value="Genomic_DNA"/>
</dbReference>
<keyword evidence="4" id="KW-0378">Hydrolase</keyword>
<evidence type="ECO:0000313" key="4">
    <source>
        <dbReference type="EMBL" id="MCS5711550.1"/>
    </source>
</evidence>
<keyword evidence="4" id="KW-0067">ATP-binding</keyword>
<dbReference type="PANTHER" id="PTHR47396">
    <property type="entry name" value="TYPE I RESTRICTION ENZYME ECOKI R PROTEIN"/>
    <property type="match status" value="1"/>
</dbReference>
<reference evidence="3" key="1">
    <citation type="submission" date="2015-09" db="EMBL/GenBank/DDBJ databases">
        <title>Draft Genome Sequences of Two Novel Amoeba-resistant Intranuclear Bacteria, Candidatus Berkiella cookevillensis and Candidatus Berkiella aquae.</title>
        <authorList>
            <person name="Mehari Y.T."/>
            <person name="Arivett B.A."/>
            <person name="Farone A.L."/>
            <person name="Gunderson J.H."/>
            <person name="Farone M.B."/>
        </authorList>
    </citation>
    <scope>NUCLEOTIDE SEQUENCE [LARGE SCALE GENOMIC DNA]</scope>
    <source>
        <strain evidence="3">HT99</strain>
    </source>
</reference>
<keyword evidence="5" id="KW-1185">Reference proteome</keyword>
<dbReference type="InterPro" id="IPR006935">
    <property type="entry name" value="Helicase/UvrB_N"/>
</dbReference>
<dbReference type="PANTHER" id="PTHR47396:SF1">
    <property type="entry name" value="ATP-DEPENDENT HELICASE IRC3-RELATED"/>
    <property type="match status" value="1"/>
</dbReference>
<dbReference type="GO" id="GO:0005829">
    <property type="term" value="C:cytosol"/>
    <property type="evidence" value="ECO:0007669"/>
    <property type="project" value="TreeGrafter"/>
</dbReference>
<dbReference type="GO" id="GO:0016787">
    <property type="term" value="F:hydrolase activity"/>
    <property type="evidence" value="ECO:0007669"/>
    <property type="project" value="InterPro"/>
</dbReference>
<dbReference type="InterPro" id="IPR050742">
    <property type="entry name" value="Helicase_Restrict-Modif_Enz"/>
</dbReference>
<gene>
    <name evidence="4" type="ORF">HT99x_008885</name>
    <name evidence="3" type="ORF">HT99x_01374</name>
</gene>
<dbReference type="OrthoDB" id="5651401at2"/>
<dbReference type="InterPro" id="IPR027417">
    <property type="entry name" value="P-loop_NTPase"/>
</dbReference>
<dbReference type="Pfam" id="PF04851">
    <property type="entry name" value="ResIII"/>
    <property type="match status" value="1"/>
</dbReference>
<keyword evidence="4" id="KW-0547">Nucleotide-binding</keyword>
<reference evidence="4" key="3">
    <citation type="submission" date="2021-06" db="EMBL/GenBank/DDBJ databases">
        <title>Genomic Description and Analysis of Intracellular Bacteria, Candidatus Berkiella cookevillensis and Candidatus Berkiella aquae.</title>
        <authorList>
            <person name="Kidane D.T."/>
            <person name="Mehari Y.T."/>
            <person name="Rice F.C."/>
            <person name="Arivett B.A."/>
            <person name="Farone A.L."/>
            <person name="Berk S.G."/>
            <person name="Farone M.B."/>
        </authorList>
    </citation>
    <scope>NUCLEOTIDE SEQUENCE</scope>
    <source>
        <strain evidence="4">HT99</strain>
    </source>
</reference>
<dbReference type="RefSeq" id="WP_075065999.1">
    <property type="nucleotide sequence ID" value="NZ_LKAJ02000001.1"/>
</dbReference>
<evidence type="ECO:0000313" key="5">
    <source>
        <dbReference type="Proteomes" id="UP000051497"/>
    </source>
</evidence>
<dbReference type="InterPro" id="IPR036770">
    <property type="entry name" value="Ankyrin_rpt-contain_sf"/>
</dbReference>
<proteinExistence type="predicted"/>